<gene>
    <name evidence="1" type="ORF">PSTEL_04265</name>
</gene>
<dbReference type="KEGG" id="pste:PSTEL_04265"/>
<dbReference type="GO" id="GO:0016747">
    <property type="term" value="F:acyltransferase activity, transferring groups other than amino-acyl groups"/>
    <property type="evidence" value="ECO:0007669"/>
    <property type="project" value="TreeGrafter"/>
</dbReference>
<dbReference type="HOGENOM" id="CLU_1106306_0_0_9"/>
<evidence type="ECO:0008006" key="3">
    <source>
        <dbReference type="Google" id="ProtNLM"/>
    </source>
</evidence>
<dbReference type="SUPFAM" id="SSF53474">
    <property type="entry name" value="alpha/beta-Hydrolases"/>
    <property type="match status" value="1"/>
</dbReference>
<accession>A0A089LTB8</accession>
<dbReference type="RefSeq" id="WP_038693651.1">
    <property type="nucleotide sequence ID" value="NZ_CP009286.1"/>
</dbReference>
<dbReference type="InterPro" id="IPR029058">
    <property type="entry name" value="AB_hydrolase_fold"/>
</dbReference>
<sequence>MNFVNPPAESPQYVTHKIFYSQVLNHEIGYNIYLPPGYKDCGEKYPVAYHIHGWTGNESSEIWPLEKVCKNRRAITVFVNAISSEDNYFDALLQIESILIKELIPHIDGQYRTDTTRENRMLSGFSMGGNMAFYYAIKHPELFGSVTPYAGTYHHLYLKEYRTVGVAPEKVIKLYEDMMREEWYLEENNILCLVRQNAEKIRSKLKIDIHIGTADILFCDNEILHLYLDSLNIPHEYRKFEKIGHDLEKIV</sequence>
<name>A0A089LTB8_9BACL</name>
<evidence type="ECO:0000313" key="2">
    <source>
        <dbReference type="Proteomes" id="UP000029507"/>
    </source>
</evidence>
<dbReference type="Gene3D" id="3.40.50.1820">
    <property type="entry name" value="alpha/beta hydrolase"/>
    <property type="match status" value="1"/>
</dbReference>
<dbReference type="Pfam" id="PF00756">
    <property type="entry name" value="Esterase"/>
    <property type="match status" value="1"/>
</dbReference>
<dbReference type="AlphaFoldDB" id="A0A089LTB8"/>
<protein>
    <recommendedName>
        <fullName evidence="3">Esterase</fullName>
    </recommendedName>
</protein>
<dbReference type="EMBL" id="CP009286">
    <property type="protein sequence ID" value="AIQ62438.1"/>
    <property type="molecule type" value="Genomic_DNA"/>
</dbReference>
<proteinExistence type="predicted"/>
<keyword evidence="2" id="KW-1185">Reference proteome</keyword>
<dbReference type="STRING" id="169760.PSTEL_04265"/>
<reference evidence="1 2" key="1">
    <citation type="submission" date="2014-08" db="EMBL/GenBank/DDBJ databases">
        <title>Comparative genomics of the Paenibacillus odorifer group.</title>
        <authorList>
            <person name="den Bakker H.C."/>
            <person name="Tsai Y.-C."/>
            <person name="Martin N."/>
            <person name="Korlach J."/>
            <person name="Wiedmann M."/>
        </authorList>
    </citation>
    <scope>NUCLEOTIDE SEQUENCE [LARGE SCALE GENOMIC DNA]</scope>
    <source>
        <strain evidence="1 2">DSM 14472</strain>
    </source>
</reference>
<dbReference type="InterPro" id="IPR000801">
    <property type="entry name" value="Esterase-like"/>
</dbReference>
<evidence type="ECO:0000313" key="1">
    <source>
        <dbReference type="EMBL" id="AIQ62438.1"/>
    </source>
</evidence>
<organism evidence="1 2">
    <name type="scientific">Paenibacillus stellifer</name>
    <dbReference type="NCBI Taxonomy" id="169760"/>
    <lineage>
        <taxon>Bacteria</taxon>
        <taxon>Bacillati</taxon>
        <taxon>Bacillota</taxon>
        <taxon>Bacilli</taxon>
        <taxon>Bacillales</taxon>
        <taxon>Paenibacillaceae</taxon>
        <taxon>Paenibacillus</taxon>
    </lineage>
</organism>
<dbReference type="PANTHER" id="PTHR48098">
    <property type="entry name" value="ENTEROCHELIN ESTERASE-RELATED"/>
    <property type="match status" value="1"/>
</dbReference>
<dbReference type="InterPro" id="IPR050583">
    <property type="entry name" value="Mycobacterial_A85_antigen"/>
</dbReference>
<dbReference type="Proteomes" id="UP000029507">
    <property type="component" value="Chromosome"/>
</dbReference>
<dbReference type="PANTHER" id="PTHR48098:SF1">
    <property type="entry name" value="DIACYLGLYCEROL ACYLTRANSFERASE_MYCOLYLTRANSFERASE AG85A"/>
    <property type="match status" value="1"/>
</dbReference>
<dbReference type="OrthoDB" id="9777383at2"/>